<sequence>MNRRILLEWPGLGLSAHATLADDQNPELCNELWNALPFDSIMNNAVVTDGSMYCWAPLLSFAPIRYKERIDLAPIGRLRYSQNTGNKVIVQYGACNEDIMGAVLGQIDKEDLSVLKQVGEEARTAIFMSKKEIHVHISRCCKESESAGERHVLEKPAVCSEAVERLAQELISLAEEASLREPEEHKRVRTGRNSGMGSCGQYFSTWEFVYSLTRDLSMYTLYPIARLCRDEQLGVRQLERVYMEIDPTYTNLLGSYGMKRLRELARVFRGMIAEKILTKDEFRYLIDSFTFYTNMLAQWSYFYYPWGIGCACFRFDEEHQTYVPETEG</sequence>
<dbReference type="Proteomes" id="UP000658131">
    <property type="component" value="Unassembled WGS sequence"/>
</dbReference>
<dbReference type="InterPro" id="IPR040602">
    <property type="entry name" value="Cucumopine_C"/>
</dbReference>
<dbReference type="EMBL" id="JACRTB010000005">
    <property type="protein sequence ID" value="MBC8575601.1"/>
    <property type="molecule type" value="Genomic_DNA"/>
</dbReference>
<reference evidence="2 3" key="1">
    <citation type="submission" date="2020-08" db="EMBL/GenBank/DDBJ databases">
        <title>Genome public.</title>
        <authorList>
            <person name="Liu C."/>
            <person name="Sun Q."/>
        </authorList>
    </citation>
    <scope>NUCLEOTIDE SEQUENCE [LARGE SCALE GENOMIC DNA]</scope>
    <source>
        <strain evidence="2 3">BX1</strain>
    </source>
</reference>
<organism evidence="2 3">
    <name type="scientific">Yanshouia hominis</name>
    <dbReference type="NCBI Taxonomy" id="2763673"/>
    <lineage>
        <taxon>Bacteria</taxon>
        <taxon>Bacillati</taxon>
        <taxon>Bacillota</taxon>
        <taxon>Clostridia</taxon>
        <taxon>Eubacteriales</taxon>
        <taxon>Oscillospiraceae</taxon>
        <taxon>Yanshouia</taxon>
    </lineage>
</organism>
<feature type="domain" description="Cucumopine synthase C-terminal helical bundle" evidence="1">
    <location>
        <begin position="165"/>
        <end position="300"/>
    </location>
</feature>
<dbReference type="Pfam" id="PF18631">
    <property type="entry name" value="Cucumopine_C"/>
    <property type="match status" value="1"/>
</dbReference>
<proteinExistence type="predicted"/>
<dbReference type="RefSeq" id="WP_262399227.1">
    <property type="nucleotide sequence ID" value="NZ_JACRTB010000005.1"/>
</dbReference>
<gene>
    <name evidence="2" type="ORF">H8717_04140</name>
</gene>
<evidence type="ECO:0000259" key="1">
    <source>
        <dbReference type="Pfam" id="PF18631"/>
    </source>
</evidence>
<accession>A0ABR7NGS6</accession>
<protein>
    <recommendedName>
        <fullName evidence="1">Cucumopine synthase C-terminal helical bundle domain-containing protein</fullName>
    </recommendedName>
</protein>
<dbReference type="Gene3D" id="2.40.100.20">
    <property type="match status" value="1"/>
</dbReference>
<comment type="caution">
    <text evidence="2">The sequence shown here is derived from an EMBL/GenBank/DDBJ whole genome shotgun (WGS) entry which is preliminary data.</text>
</comment>
<evidence type="ECO:0000313" key="3">
    <source>
        <dbReference type="Proteomes" id="UP000658131"/>
    </source>
</evidence>
<evidence type="ECO:0000313" key="2">
    <source>
        <dbReference type="EMBL" id="MBC8575601.1"/>
    </source>
</evidence>
<name>A0ABR7NGS6_9FIRM</name>
<keyword evidence="3" id="KW-1185">Reference proteome</keyword>